<dbReference type="InterPro" id="IPR011051">
    <property type="entry name" value="RmlC_Cupin_sf"/>
</dbReference>
<dbReference type="PROSITE" id="PS01124">
    <property type="entry name" value="HTH_ARAC_FAMILY_2"/>
    <property type="match status" value="1"/>
</dbReference>
<dbReference type="PANTHER" id="PTHR11019:SF199">
    <property type="entry name" value="HTH-TYPE TRANSCRIPTIONAL REGULATOR NIMR"/>
    <property type="match status" value="1"/>
</dbReference>
<evidence type="ECO:0000256" key="2">
    <source>
        <dbReference type="ARBA" id="ARBA00023015"/>
    </source>
</evidence>
<dbReference type="InterPro" id="IPR018060">
    <property type="entry name" value="HTH_AraC"/>
</dbReference>
<dbReference type="SMART" id="SM00342">
    <property type="entry name" value="HTH_ARAC"/>
    <property type="match status" value="1"/>
</dbReference>
<dbReference type="SUPFAM" id="SSF46689">
    <property type="entry name" value="Homeodomain-like"/>
    <property type="match status" value="1"/>
</dbReference>
<protein>
    <submittedName>
        <fullName evidence="6">HTH-type transcriptional regulator NimR</fullName>
    </submittedName>
</protein>
<evidence type="ECO:0000313" key="6">
    <source>
        <dbReference type="EMBL" id="CAA2109473.1"/>
    </source>
</evidence>
<dbReference type="Gene3D" id="1.10.10.60">
    <property type="entry name" value="Homeodomain-like"/>
    <property type="match status" value="1"/>
</dbReference>
<dbReference type="Gene3D" id="2.60.120.10">
    <property type="entry name" value="Jelly Rolls"/>
    <property type="match status" value="1"/>
</dbReference>
<keyword evidence="4" id="KW-0804">Transcription</keyword>
<dbReference type="GO" id="GO:0003700">
    <property type="term" value="F:DNA-binding transcription factor activity"/>
    <property type="evidence" value="ECO:0007669"/>
    <property type="project" value="InterPro"/>
</dbReference>
<evidence type="ECO:0000256" key="3">
    <source>
        <dbReference type="ARBA" id="ARBA00023125"/>
    </source>
</evidence>
<name>A0A679JTD3_VARPD</name>
<dbReference type="CDD" id="cd06124">
    <property type="entry name" value="cupin_NimR-like_N"/>
    <property type="match status" value="1"/>
</dbReference>
<evidence type="ECO:0000259" key="5">
    <source>
        <dbReference type="PROSITE" id="PS01124"/>
    </source>
</evidence>
<organism evidence="6">
    <name type="scientific">Variovorax paradoxus</name>
    <dbReference type="NCBI Taxonomy" id="34073"/>
    <lineage>
        <taxon>Bacteria</taxon>
        <taxon>Pseudomonadati</taxon>
        <taxon>Pseudomonadota</taxon>
        <taxon>Betaproteobacteria</taxon>
        <taxon>Burkholderiales</taxon>
        <taxon>Comamonadaceae</taxon>
        <taxon>Variovorax</taxon>
    </lineage>
</organism>
<dbReference type="Pfam" id="PF12833">
    <property type="entry name" value="HTH_18"/>
    <property type="match status" value="1"/>
</dbReference>
<keyword evidence="3" id="KW-0238">DNA-binding</keyword>
<evidence type="ECO:0000256" key="4">
    <source>
        <dbReference type="ARBA" id="ARBA00023163"/>
    </source>
</evidence>
<accession>A0A679JTD3</accession>
<keyword evidence="1" id="KW-0678">Repressor</keyword>
<dbReference type="EMBL" id="LR743508">
    <property type="protein sequence ID" value="CAA2109473.1"/>
    <property type="molecule type" value="Genomic_DNA"/>
</dbReference>
<dbReference type="SUPFAM" id="SSF51182">
    <property type="entry name" value="RmlC-like cupins"/>
    <property type="match status" value="1"/>
</dbReference>
<dbReference type="FunFam" id="1.10.10.60:FF:000132">
    <property type="entry name" value="AraC family transcriptional regulator"/>
    <property type="match status" value="1"/>
</dbReference>
<dbReference type="GO" id="GO:0043565">
    <property type="term" value="F:sequence-specific DNA binding"/>
    <property type="evidence" value="ECO:0007669"/>
    <property type="project" value="InterPro"/>
</dbReference>
<dbReference type="InterPro" id="IPR014710">
    <property type="entry name" value="RmlC-like_jellyroll"/>
</dbReference>
<dbReference type="RefSeq" id="WP_339093428.1">
    <property type="nucleotide sequence ID" value="NZ_LR743508.1"/>
</dbReference>
<dbReference type="InterPro" id="IPR009057">
    <property type="entry name" value="Homeodomain-like_sf"/>
</dbReference>
<keyword evidence="2" id="KW-0805">Transcription regulation</keyword>
<evidence type="ECO:0000256" key="1">
    <source>
        <dbReference type="ARBA" id="ARBA00022491"/>
    </source>
</evidence>
<gene>
    <name evidence="6" type="primary">nimR_6</name>
    <name evidence="6" type="ORF">VVAX_05744</name>
</gene>
<reference evidence="6" key="1">
    <citation type="submission" date="2019-12" db="EMBL/GenBank/DDBJ databases">
        <authorList>
            <person name="Cremers G."/>
        </authorList>
    </citation>
    <scope>NUCLEOTIDE SEQUENCE</scope>
    <source>
        <strain evidence="6">Vvax</strain>
    </source>
</reference>
<proteinExistence type="predicted"/>
<dbReference type="AlphaFoldDB" id="A0A679JTD3"/>
<feature type="domain" description="HTH araC/xylS-type" evidence="5">
    <location>
        <begin position="163"/>
        <end position="260"/>
    </location>
</feature>
<dbReference type="PANTHER" id="PTHR11019">
    <property type="entry name" value="HTH-TYPE TRANSCRIPTIONAL REGULATOR NIMR"/>
    <property type="match status" value="1"/>
</dbReference>
<sequence length="276" mass="30198">MTPQQASPWNFEFDKMDSAVAALQIRTQAHAEQLATHAHAQGQLVMVLRGAMTCEVPGALWMAPIHGGLWIPGGVPHGNRVTPDANVCFVFVSQEAAAAMPRSCCALGISPLLRELVLHLAAMPKHAPHDAAAQRLQAVLLDQLVRMPAEAMHLPVSDEPRLRRVVEALMHDPSDRSTSAQWASRLAMSERTFARLVQQETGMSFGRWRQRLHLIVALQWLASGRTVQQVAGDLGYDAAGAFIAMFRKAMGQPPARYLAERRLAQGAERAIVTSPE</sequence>